<comment type="subcellular location">
    <subcellularLocation>
        <location evidence="1">Cytoplasm</location>
    </subcellularLocation>
</comment>
<keyword evidence="1" id="KW-0963">Cytoplasm</keyword>
<comment type="function">
    <text evidence="1">Plays a role in the regulation of phosphate uptake.</text>
</comment>
<name>A0A1Y3Y255_9ACTN</name>
<dbReference type="SUPFAM" id="SSF109755">
    <property type="entry name" value="PhoU-like"/>
    <property type="match status" value="1"/>
</dbReference>
<feature type="domain" description="PhoU" evidence="2">
    <location>
        <begin position="37"/>
        <end position="105"/>
    </location>
</feature>
<dbReference type="EMBL" id="NFIE01000003">
    <property type="protein sequence ID" value="OUN89557.1"/>
    <property type="molecule type" value="Genomic_DNA"/>
</dbReference>
<keyword evidence="1" id="KW-0592">Phosphate transport</keyword>
<evidence type="ECO:0000256" key="1">
    <source>
        <dbReference type="PIRNR" id="PIRNR003107"/>
    </source>
</evidence>
<dbReference type="Pfam" id="PF01895">
    <property type="entry name" value="PhoU"/>
    <property type="match status" value="2"/>
</dbReference>
<dbReference type="GO" id="GO:0030643">
    <property type="term" value="P:intracellular phosphate ion homeostasis"/>
    <property type="evidence" value="ECO:0007669"/>
    <property type="project" value="InterPro"/>
</dbReference>
<dbReference type="PANTHER" id="PTHR42930">
    <property type="entry name" value="PHOSPHATE-SPECIFIC TRANSPORT SYSTEM ACCESSORY PROTEIN PHOU"/>
    <property type="match status" value="1"/>
</dbReference>
<dbReference type="NCBIfam" id="TIGR02135">
    <property type="entry name" value="phoU_full"/>
    <property type="match status" value="1"/>
</dbReference>
<comment type="caution">
    <text evidence="3">The sequence shown here is derived from an EMBL/GenBank/DDBJ whole genome shotgun (WGS) entry which is preliminary data.</text>
</comment>
<dbReference type="GO" id="GO:0006817">
    <property type="term" value="P:phosphate ion transport"/>
    <property type="evidence" value="ECO:0007669"/>
    <property type="project" value="UniProtKB-KW"/>
</dbReference>
<dbReference type="AlphaFoldDB" id="A0A1Y3Y255"/>
<keyword evidence="4" id="KW-1185">Reference proteome</keyword>
<sequence length="227" mass="24865">MVATRSEFLKQLEDIDEALGRFAAKTAEDVRALAQALAGDKQAIESVLAGDQPARRQRALIEDICFDIMLLQQPVAGDLRFVSGSFRLVSDLSHIDDKARDVAELAQILPAEVTEKLGDHLSFASERVATMLEDAVEAFRTSDVEKARGVFAMDDDVDDVYLAAEGVVIDLIKSSETSAKYLPELLMVAKYFERMGDDAVRIADWAIFRVTGARERAAAEPDAADAQ</sequence>
<comment type="subunit">
    <text evidence="1">Homodimer.</text>
</comment>
<protein>
    <recommendedName>
        <fullName evidence="1">Phosphate-specific transport system accessory protein PhoU</fullName>
    </recommendedName>
</protein>
<feature type="domain" description="PhoU" evidence="2">
    <location>
        <begin position="125"/>
        <end position="206"/>
    </location>
</feature>
<evidence type="ECO:0000313" key="4">
    <source>
        <dbReference type="Proteomes" id="UP000195781"/>
    </source>
</evidence>
<dbReference type="PIRSF" id="PIRSF003107">
    <property type="entry name" value="PhoU"/>
    <property type="match status" value="1"/>
</dbReference>
<organism evidence="3 4">
    <name type="scientific">[Collinsella] massiliensis</name>
    <dbReference type="NCBI Taxonomy" id="1232426"/>
    <lineage>
        <taxon>Bacteria</taxon>
        <taxon>Bacillati</taxon>
        <taxon>Actinomycetota</taxon>
        <taxon>Coriobacteriia</taxon>
        <taxon>Coriobacteriales</taxon>
        <taxon>Coriobacteriaceae</taxon>
        <taxon>Enorma</taxon>
    </lineage>
</organism>
<dbReference type="InterPro" id="IPR026022">
    <property type="entry name" value="PhoU_dom"/>
</dbReference>
<proteinExistence type="inferred from homology"/>
<dbReference type="GO" id="GO:0045936">
    <property type="term" value="P:negative regulation of phosphate metabolic process"/>
    <property type="evidence" value="ECO:0007669"/>
    <property type="project" value="InterPro"/>
</dbReference>
<keyword evidence="1" id="KW-0813">Transport</keyword>
<dbReference type="OrthoDB" id="9814256at2"/>
<dbReference type="RefSeq" id="WP_019239792.1">
    <property type="nucleotide sequence ID" value="NZ_CABKRW010000049.1"/>
</dbReference>
<evidence type="ECO:0000313" key="3">
    <source>
        <dbReference type="EMBL" id="OUN89557.1"/>
    </source>
</evidence>
<reference evidence="4" key="1">
    <citation type="submission" date="2017-04" db="EMBL/GenBank/DDBJ databases">
        <title>Function of individual gut microbiota members based on whole genome sequencing of pure cultures obtained from chicken caecum.</title>
        <authorList>
            <person name="Medvecky M."/>
            <person name="Cejkova D."/>
            <person name="Polansky O."/>
            <person name="Karasova D."/>
            <person name="Kubasova T."/>
            <person name="Cizek A."/>
            <person name="Rychlik I."/>
        </authorList>
    </citation>
    <scope>NUCLEOTIDE SEQUENCE [LARGE SCALE GENOMIC DNA]</scope>
    <source>
        <strain evidence="4">An5</strain>
    </source>
</reference>
<dbReference type="InterPro" id="IPR038078">
    <property type="entry name" value="PhoU-like_sf"/>
</dbReference>
<dbReference type="GO" id="GO:0005737">
    <property type="term" value="C:cytoplasm"/>
    <property type="evidence" value="ECO:0007669"/>
    <property type="project" value="UniProtKB-SubCell"/>
</dbReference>
<evidence type="ECO:0000259" key="2">
    <source>
        <dbReference type="Pfam" id="PF01895"/>
    </source>
</evidence>
<dbReference type="Gene3D" id="1.20.58.220">
    <property type="entry name" value="Phosphate transport system protein phou homolog 2, domain 2"/>
    <property type="match status" value="1"/>
</dbReference>
<dbReference type="PANTHER" id="PTHR42930:SF3">
    <property type="entry name" value="PHOSPHATE-SPECIFIC TRANSPORT SYSTEM ACCESSORY PROTEIN PHOU"/>
    <property type="match status" value="1"/>
</dbReference>
<gene>
    <name evidence="3" type="ORF">B5G02_02065</name>
</gene>
<dbReference type="Proteomes" id="UP000195781">
    <property type="component" value="Unassembled WGS sequence"/>
</dbReference>
<accession>A0A1Y3Y255</accession>
<comment type="similarity">
    <text evidence="1">Belongs to the PhoU family.</text>
</comment>
<dbReference type="InterPro" id="IPR028366">
    <property type="entry name" value="PhoU"/>
</dbReference>